<dbReference type="SMART" id="SM00360">
    <property type="entry name" value="RRM"/>
    <property type="match status" value="1"/>
</dbReference>
<dbReference type="InterPro" id="IPR034228">
    <property type="entry name" value="Nop6_RRM"/>
</dbReference>
<dbReference type="InParanoid" id="A0A1Y2B1W7"/>
<feature type="compositionally biased region" description="Basic and acidic residues" evidence="4">
    <location>
        <begin position="65"/>
        <end position="74"/>
    </location>
</feature>
<organism evidence="6 7">
    <name type="scientific">Naematelia encephala</name>
    <dbReference type="NCBI Taxonomy" id="71784"/>
    <lineage>
        <taxon>Eukaryota</taxon>
        <taxon>Fungi</taxon>
        <taxon>Dikarya</taxon>
        <taxon>Basidiomycota</taxon>
        <taxon>Agaricomycotina</taxon>
        <taxon>Tremellomycetes</taxon>
        <taxon>Tremellales</taxon>
        <taxon>Naemateliaceae</taxon>
        <taxon>Naematelia</taxon>
    </lineage>
</organism>
<dbReference type="AlphaFoldDB" id="A0A1Y2B1W7"/>
<feature type="region of interest" description="Disordered" evidence="4">
    <location>
        <begin position="189"/>
        <end position="333"/>
    </location>
</feature>
<name>A0A1Y2B1W7_9TREE</name>
<dbReference type="FunFam" id="3.30.70.330:FF:000376">
    <property type="entry name" value="Putative RNA binding protein"/>
    <property type="match status" value="1"/>
</dbReference>
<dbReference type="CDD" id="cd12400">
    <property type="entry name" value="RRM_Nop6"/>
    <property type="match status" value="1"/>
</dbReference>
<dbReference type="PROSITE" id="PS50102">
    <property type="entry name" value="RRM"/>
    <property type="match status" value="1"/>
</dbReference>
<comment type="caution">
    <text evidence="6">The sequence shown here is derived from an EMBL/GenBank/DDBJ whole genome shotgun (WGS) entry which is preliminary data.</text>
</comment>
<dbReference type="OrthoDB" id="167718at2759"/>
<accession>A0A1Y2B1W7</accession>
<evidence type="ECO:0000256" key="2">
    <source>
        <dbReference type="ARBA" id="ARBA00022884"/>
    </source>
</evidence>
<dbReference type="Gene3D" id="3.30.70.330">
    <property type="match status" value="1"/>
</dbReference>
<feature type="compositionally biased region" description="Acidic residues" evidence="4">
    <location>
        <begin position="30"/>
        <end position="46"/>
    </location>
</feature>
<keyword evidence="7" id="KW-1185">Reference proteome</keyword>
<dbReference type="STRING" id="71784.A0A1Y2B1W7"/>
<evidence type="ECO:0000259" key="5">
    <source>
        <dbReference type="PROSITE" id="PS50102"/>
    </source>
</evidence>
<sequence>MSTTLTKKQQKAQAFRAKQRAKKSGKGETEQDEVPEVDLLEDDVPAETEATIAESSSSSSKKRKREGEEEKEPKASAGKGKGKKTAWDDEEQDGDAAKKTKKDIKQRFILFVGNLGFKTTRDAVQNHFKPVLTQTPSVRLLTTKATPTVPAKSRGIAFLEVPTSTDLQACLKLHHSTLDGRRINVELTAGGGGKSEARQGKITERNERVGVQRERKAEKEKEDGTGDAGAEQARESIQSEPVKRKRVEGQDGVVDGPDGKVKIRGGRRVKVKTDNTEETSTKQTDKAQLSGWTSRTAGGGRGQQAARGGRGRGGAPSGRRKFEPTGANAVFVK</sequence>
<evidence type="ECO:0000313" key="6">
    <source>
        <dbReference type="EMBL" id="ORY28487.1"/>
    </source>
</evidence>
<evidence type="ECO:0000256" key="3">
    <source>
        <dbReference type="PROSITE-ProRule" id="PRU00176"/>
    </source>
</evidence>
<feature type="compositionally biased region" description="Basic and acidic residues" evidence="4">
    <location>
        <begin position="271"/>
        <end position="285"/>
    </location>
</feature>
<dbReference type="GO" id="GO:0003723">
    <property type="term" value="F:RNA binding"/>
    <property type="evidence" value="ECO:0007669"/>
    <property type="project" value="UniProtKB-UniRule"/>
</dbReference>
<dbReference type="InterPro" id="IPR000504">
    <property type="entry name" value="RRM_dom"/>
</dbReference>
<feature type="compositionally biased region" description="Low complexity" evidence="4">
    <location>
        <begin position="47"/>
        <end position="59"/>
    </location>
</feature>
<gene>
    <name evidence="6" type="ORF">BCR39DRAFT_482486</name>
</gene>
<keyword evidence="1" id="KW-0677">Repeat</keyword>
<dbReference type="Pfam" id="PF00076">
    <property type="entry name" value="RRM_1"/>
    <property type="match status" value="1"/>
</dbReference>
<dbReference type="InterPro" id="IPR012677">
    <property type="entry name" value="Nucleotide-bd_a/b_plait_sf"/>
</dbReference>
<dbReference type="PANTHER" id="PTHR23236:SF119">
    <property type="entry name" value="NUCLEAR RNA-BINDING PROTEIN SART-3"/>
    <property type="match status" value="1"/>
</dbReference>
<dbReference type="Proteomes" id="UP000193986">
    <property type="component" value="Unassembled WGS sequence"/>
</dbReference>
<evidence type="ECO:0000256" key="1">
    <source>
        <dbReference type="ARBA" id="ARBA00022737"/>
    </source>
</evidence>
<protein>
    <recommendedName>
        <fullName evidence="5">RRM domain-containing protein</fullName>
    </recommendedName>
</protein>
<dbReference type="PANTHER" id="PTHR23236">
    <property type="entry name" value="EUKARYOTIC TRANSLATION INITIATION FACTOR 4B/4H"/>
    <property type="match status" value="1"/>
</dbReference>
<feature type="domain" description="RRM" evidence="5">
    <location>
        <begin position="108"/>
        <end position="190"/>
    </location>
</feature>
<reference evidence="6 7" key="1">
    <citation type="submission" date="2016-07" db="EMBL/GenBank/DDBJ databases">
        <title>Pervasive Adenine N6-methylation of Active Genes in Fungi.</title>
        <authorList>
            <consortium name="DOE Joint Genome Institute"/>
            <person name="Mondo S.J."/>
            <person name="Dannebaum R.O."/>
            <person name="Kuo R.C."/>
            <person name="Labutti K."/>
            <person name="Haridas S."/>
            <person name="Kuo A."/>
            <person name="Salamov A."/>
            <person name="Ahrendt S.R."/>
            <person name="Lipzen A."/>
            <person name="Sullivan W."/>
            <person name="Andreopoulos W.B."/>
            <person name="Clum A."/>
            <person name="Lindquist E."/>
            <person name="Daum C."/>
            <person name="Ramamoorthy G.K."/>
            <person name="Gryganskyi A."/>
            <person name="Culley D."/>
            <person name="Magnuson J.K."/>
            <person name="James T.Y."/>
            <person name="O'Malley M.A."/>
            <person name="Stajich J.E."/>
            <person name="Spatafora J.W."/>
            <person name="Visel A."/>
            <person name="Grigoriev I.V."/>
        </authorList>
    </citation>
    <scope>NUCLEOTIDE SEQUENCE [LARGE SCALE GENOMIC DNA]</scope>
    <source>
        <strain evidence="6 7">68-887.2</strain>
    </source>
</reference>
<dbReference type="SUPFAM" id="SSF54928">
    <property type="entry name" value="RNA-binding domain, RBD"/>
    <property type="match status" value="1"/>
</dbReference>
<dbReference type="InterPro" id="IPR035979">
    <property type="entry name" value="RBD_domain_sf"/>
</dbReference>
<dbReference type="EMBL" id="MCFC01000031">
    <property type="protein sequence ID" value="ORY28487.1"/>
    <property type="molecule type" value="Genomic_DNA"/>
</dbReference>
<feature type="compositionally biased region" description="Basic and acidic residues" evidence="4">
    <location>
        <begin position="195"/>
        <end position="224"/>
    </location>
</feature>
<proteinExistence type="predicted"/>
<keyword evidence="2 3" id="KW-0694">RNA-binding</keyword>
<evidence type="ECO:0000256" key="4">
    <source>
        <dbReference type="SAM" id="MobiDB-lite"/>
    </source>
</evidence>
<feature type="region of interest" description="Disordered" evidence="4">
    <location>
        <begin position="1"/>
        <end position="99"/>
    </location>
</feature>
<evidence type="ECO:0000313" key="7">
    <source>
        <dbReference type="Proteomes" id="UP000193986"/>
    </source>
</evidence>